<accession>A0A1I7MPV9</accession>
<dbReference type="EMBL" id="FPCG01000009">
    <property type="protein sequence ID" value="SFV23963.1"/>
    <property type="molecule type" value="Genomic_DNA"/>
</dbReference>
<evidence type="ECO:0000313" key="8">
    <source>
        <dbReference type="EMBL" id="SFV23963.1"/>
    </source>
</evidence>
<dbReference type="Gene3D" id="1.20.1740.10">
    <property type="entry name" value="Amino acid/polyamine transporter I"/>
    <property type="match status" value="1"/>
</dbReference>
<evidence type="ECO:0000259" key="7">
    <source>
        <dbReference type="Pfam" id="PF00324"/>
    </source>
</evidence>
<dbReference type="GO" id="GO:0055085">
    <property type="term" value="P:transmembrane transport"/>
    <property type="evidence" value="ECO:0007669"/>
    <property type="project" value="InterPro"/>
</dbReference>
<feature type="transmembrane region" description="Helical" evidence="6">
    <location>
        <begin position="373"/>
        <end position="392"/>
    </location>
</feature>
<feature type="transmembrane region" description="Helical" evidence="6">
    <location>
        <begin position="290"/>
        <end position="316"/>
    </location>
</feature>
<dbReference type="InterPro" id="IPR050367">
    <property type="entry name" value="APC_superfamily"/>
</dbReference>
<proteinExistence type="predicted"/>
<gene>
    <name evidence="8" type="ORF">SAMN04487966_10940</name>
</gene>
<reference evidence="8 9" key="1">
    <citation type="submission" date="2016-10" db="EMBL/GenBank/DDBJ databases">
        <authorList>
            <person name="de Groot N.N."/>
        </authorList>
    </citation>
    <scope>NUCLEOTIDE SEQUENCE [LARGE SCALE GENOMIC DNA]</scope>
    <source>
        <strain evidence="8 9">CGMCC 1.7054</strain>
    </source>
</reference>
<sequence>MSHSSTGPAAPSSPAATGRAAPASADGTRLKRVLGVPSLVLFGLVYMVPLTVFTTYGIVTQVTGGRVPVAYMITLATMVFTAMSYARMARAYPFAGSAYTYTQRSFGPGIGFVSGWSLLLDYLFLPTINYLVIGIYLGEAFPAVPSWVFILAAIALVTVLNIVGITSVSRASTVIIAAQVVFIGVFIALSVVSLSGTGDVDLLRPLTGDGTETGLGPVMAGAAILCLSFLGFDAVSTMAEEAKEPARDVPRAIIIATVSAGLLFILLSYVSHVVHPSHQFADPDSGALDVMASAGGTFLSAFFISAYVAGCIGSALTSQASVSRIIFSMGRDGVFPRSVFGRLSARFATPVIAILVVSAWSLMAMLIDLGLLAEIISFGALVAFSAVNLSVVKHYFIDQKERSGAAVLTNLILPLIGFGLTVWLWTSLNGRTLIVGLIWMAVGVAYLAIITRGFRRPTPTIDVYESGDLVQRPEEDAHRA</sequence>
<feature type="transmembrane region" description="Helical" evidence="6">
    <location>
        <begin position="65"/>
        <end position="86"/>
    </location>
</feature>
<keyword evidence="3 6" id="KW-1133">Transmembrane helix</keyword>
<feature type="transmembrane region" description="Helical" evidence="6">
    <location>
        <begin position="39"/>
        <end position="59"/>
    </location>
</feature>
<dbReference type="PANTHER" id="PTHR42770">
    <property type="entry name" value="AMINO ACID TRANSPORTER-RELATED"/>
    <property type="match status" value="1"/>
</dbReference>
<feature type="transmembrane region" description="Helical" evidence="6">
    <location>
        <begin position="214"/>
        <end position="232"/>
    </location>
</feature>
<comment type="subcellular location">
    <subcellularLocation>
        <location evidence="1">Membrane</location>
        <topology evidence="1">Multi-pass membrane protein</topology>
    </subcellularLocation>
</comment>
<feature type="transmembrane region" description="Helical" evidence="6">
    <location>
        <begin position="347"/>
        <end position="367"/>
    </location>
</feature>
<name>A0A1I7MPV9_9MICC</name>
<evidence type="ECO:0000256" key="5">
    <source>
        <dbReference type="SAM" id="MobiDB-lite"/>
    </source>
</evidence>
<organism evidence="8 9">
    <name type="scientific">Micrococcus terreus</name>
    <dbReference type="NCBI Taxonomy" id="574650"/>
    <lineage>
        <taxon>Bacteria</taxon>
        <taxon>Bacillati</taxon>
        <taxon>Actinomycetota</taxon>
        <taxon>Actinomycetes</taxon>
        <taxon>Micrococcales</taxon>
        <taxon>Micrococcaceae</taxon>
        <taxon>Micrococcus</taxon>
    </lineage>
</organism>
<dbReference type="RefSeq" id="WP_091698313.1">
    <property type="nucleotide sequence ID" value="NZ_FPCG01000009.1"/>
</dbReference>
<protein>
    <submittedName>
        <fullName evidence="8">Amino acid/polyamine/organocation transporter, APC superfamily</fullName>
    </submittedName>
</protein>
<feature type="transmembrane region" description="Helical" evidence="6">
    <location>
        <begin position="252"/>
        <end position="270"/>
    </location>
</feature>
<dbReference type="Proteomes" id="UP000198881">
    <property type="component" value="Unassembled WGS sequence"/>
</dbReference>
<dbReference type="Pfam" id="PF00324">
    <property type="entry name" value="AA_permease"/>
    <property type="match status" value="1"/>
</dbReference>
<evidence type="ECO:0000256" key="2">
    <source>
        <dbReference type="ARBA" id="ARBA00022692"/>
    </source>
</evidence>
<feature type="domain" description="Amino acid permease/ SLC12A" evidence="7">
    <location>
        <begin position="40"/>
        <end position="391"/>
    </location>
</feature>
<feature type="transmembrane region" description="Helical" evidence="6">
    <location>
        <begin position="144"/>
        <end position="163"/>
    </location>
</feature>
<evidence type="ECO:0000256" key="1">
    <source>
        <dbReference type="ARBA" id="ARBA00004141"/>
    </source>
</evidence>
<dbReference type="InterPro" id="IPR004841">
    <property type="entry name" value="AA-permease/SLC12A_dom"/>
</dbReference>
<dbReference type="AlphaFoldDB" id="A0A1I7MPV9"/>
<dbReference type="PIRSF" id="PIRSF006060">
    <property type="entry name" value="AA_transporter"/>
    <property type="match status" value="1"/>
</dbReference>
<dbReference type="GO" id="GO:0016020">
    <property type="term" value="C:membrane"/>
    <property type="evidence" value="ECO:0007669"/>
    <property type="project" value="UniProtKB-SubCell"/>
</dbReference>
<evidence type="ECO:0000256" key="4">
    <source>
        <dbReference type="ARBA" id="ARBA00023136"/>
    </source>
</evidence>
<keyword evidence="2 6" id="KW-0812">Transmembrane</keyword>
<feature type="transmembrane region" description="Helical" evidence="6">
    <location>
        <begin position="432"/>
        <end position="450"/>
    </location>
</feature>
<evidence type="ECO:0000256" key="6">
    <source>
        <dbReference type="SAM" id="Phobius"/>
    </source>
</evidence>
<dbReference type="STRING" id="574650.SAMN04487966_10940"/>
<feature type="region of interest" description="Disordered" evidence="5">
    <location>
        <begin position="1"/>
        <end position="23"/>
    </location>
</feature>
<feature type="transmembrane region" description="Helical" evidence="6">
    <location>
        <begin position="175"/>
        <end position="194"/>
    </location>
</feature>
<keyword evidence="4 6" id="KW-0472">Membrane</keyword>
<feature type="transmembrane region" description="Helical" evidence="6">
    <location>
        <begin position="404"/>
        <end position="426"/>
    </location>
</feature>
<feature type="transmembrane region" description="Helical" evidence="6">
    <location>
        <begin position="106"/>
        <end position="124"/>
    </location>
</feature>
<dbReference type="PANTHER" id="PTHR42770:SF8">
    <property type="entry name" value="PUTRESCINE IMPORTER PUUP"/>
    <property type="match status" value="1"/>
</dbReference>
<dbReference type="OrthoDB" id="9762947at2"/>
<evidence type="ECO:0000313" key="9">
    <source>
        <dbReference type="Proteomes" id="UP000198881"/>
    </source>
</evidence>
<keyword evidence="9" id="KW-1185">Reference proteome</keyword>
<evidence type="ECO:0000256" key="3">
    <source>
        <dbReference type="ARBA" id="ARBA00022989"/>
    </source>
</evidence>